<sequence length="99" mass="11383">MSLNVFQTRITTLRSAIPTMHYNNSEIRFLALSAKSSTVKMSSKLLTLSKMTPCVVSLYRRDKSDHLGDIRALYQDQIAIVFMYDFRFTLEGDSDRVLI</sequence>
<organism evidence="1 2">
    <name type="scientific">Caerostris darwini</name>
    <dbReference type="NCBI Taxonomy" id="1538125"/>
    <lineage>
        <taxon>Eukaryota</taxon>
        <taxon>Metazoa</taxon>
        <taxon>Ecdysozoa</taxon>
        <taxon>Arthropoda</taxon>
        <taxon>Chelicerata</taxon>
        <taxon>Arachnida</taxon>
        <taxon>Araneae</taxon>
        <taxon>Araneomorphae</taxon>
        <taxon>Entelegynae</taxon>
        <taxon>Araneoidea</taxon>
        <taxon>Araneidae</taxon>
        <taxon>Caerostris</taxon>
    </lineage>
</organism>
<evidence type="ECO:0000313" key="1">
    <source>
        <dbReference type="EMBL" id="GIX91066.1"/>
    </source>
</evidence>
<proteinExistence type="predicted"/>
<gene>
    <name evidence="1" type="ORF">CDAR_187181</name>
</gene>
<protein>
    <submittedName>
        <fullName evidence="1">Uncharacterized protein</fullName>
    </submittedName>
</protein>
<keyword evidence="2" id="KW-1185">Reference proteome</keyword>
<dbReference type="Proteomes" id="UP001054837">
    <property type="component" value="Unassembled WGS sequence"/>
</dbReference>
<accession>A0AAV4P217</accession>
<dbReference type="EMBL" id="BPLQ01002288">
    <property type="protein sequence ID" value="GIX91066.1"/>
    <property type="molecule type" value="Genomic_DNA"/>
</dbReference>
<comment type="caution">
    <text evidence="1">The sequence shown here is derived from an EMBL/GenBank/DDBJ whole genome shotgun (WGS) entry which is preliminary data.</text>
</comment>
<dbReference type="AlphaFoldDB" id="A0AAV4P217"/>
<name>A0AAV4P217_9ARAC</name>
<evidence type="ECO:0000313" key="2">
    <source>
        <dbReference type="Proteomes" id="UP001054837"/>
    </source>
</evidence>
<reference evidence="1 2" key="1">
    <citation type="submission" date="2021-06" db="EMBL/GenBank/DDBJ databases">
        <title>Caerostris darwini draft genome.</title>
        <authorList>
            <person name="Kono N."/>
            <person name="Arakawa K."/>
        </authorList>
    </citation>
    <scope>NUCLEOTIDE SEQUENCE [LARGE SCALE GENOMIC DNA]</scope>
</reference>